<evidence type="ECO:0000313" key="3">
    <source>
        <dbReference type="Proteomes" id="UP000729402"/>
    </source>
</evidence>
<feature type="compositionally biased region" description="Pro residues" evidence="1">
    <location>
        <begin position="66"/>
        <end position="80"/>
    </location>
</feature>
<comment type="caution">
    <text evidence="2">The sequence shown here is derived from an EMBL/GenBank/DDBJ whole genome shotgun (WGS) entry which is preliminary data.</text>
</comment>
<feature type="region of interest" description="Disordered" evidence="1">
    <location>
        <begin position="1"/>
        <end position="114"/>
    </location>
</feature>
<keyword evidence="3" id="KW-1185">Reference proteome</keyword>
<feature type="region of interest" description="Disordered" evidence="1">
    <location>
        <begin position="135"/>
        <end position="180"/>
    </location>
</feature>
<name>A0A8J5VQU1_ZIZPA</name>
<proteinExistence type="predicted"/>
<accession>A0A8J5VQU1</accession>
<dbReference type="AlphaFoldDB" id="A0A8J5VQU1"/>
<feature type="compositionally biased region" description="Pro residues" evidence="1">
    <location>
        <begin position="45"/>
        <end position="56"/>
    </location>
</feature>
<feature type="compositionally biased region" description="Pro residues" evidence="1">
    <location>
        <begin position="90"/>
        <end position="108"/>
    </location>
</feature>
<dbReference type="EMBL" id="JAAALK010000283">
    <property type="protein sequence ID" value="KAG8077025.1"/>
    <property type="molecule type" value="Genomic_DNA"/>
</dbReference>
<evidence type="ECO:0000313" key="2">
    <source>
        <dbReference type="EMBL" id="KAG8077025.1"/>
    </source>
</evidence>
<reference evidence="2" key="2">
    <citation type="submission" date="2021-02" db="EMBL/GenBank/DDBJ databases">
        <authorList>
            <person name="Kimball J.A."/>
            <person name="Haas M.W."/>
            <person name="Macchietto M."/>
            <person name="Kono T."/>
            <person name="Duquette J."/>
            <person name="Shao M."/>
        </authorList>
    </citation>
    <scope>NUCLEOTIDE SEQUENCE</scope>
    <source>
        <tissue evidence="2">Fresh leaf tissue</tissue>
    </source>
</reference>
<gene>
    <name evidence="2" type="ORF">GUJ93_ZPchr0006g45068</name>
</gene>
<feature type="compositionally biased region" description="Gly residues" evidence="1">
    <location>
        <begin position="1"/>
        <end position="17"/>
    </location>
</feature>
<organism evidence="2 3">
    <name type="scientific">Zizania palustris</name>
    <name type="common">Northern wild rice</name>
    <dbReference type="NCBI Taxonomy" id="103762"/>
    <lineage>
        <taxon>Eukaryota</taxon>
        <taxon>Viridiplantae</taxon>
        <taxon>Streptophyta</taxon>
        <taxon>Embryophyta</taxon>
        <taxon>Tracheophyta</taxon>
        <taxon>Spermatophyta</taxon>
        <taxon>Magnoliopsida</taxon>
        <taxon>Liliopsida</taxon>
        <taxon>Poales</taxon>
        <taxon>Poaceae</taxon>
        <taxon>BOP clade</taxon>
        <taxon>Oryzoideae</taxon>
        <taxon>Oryzeae</taxon>
        <taxon>Zizaniinae</taxon>
        <taxon>Zizania</taxon>
    </lineage>
</organism>
<sequence length="229" mass="24394">MGGGGGMGGFGGMGGGECRQRGHCRWCNGRRQHTRRLRRLRPPKPRQPPPPPPASVPPASTRIAPPASPTLSPSPVPPPPSHRRLRLPALSPPPQRPEASTPPLPPPPSHRRLHTACASPVSFSLWVSDEVVAPSHDSFPVRTRRPRLGGLPSTTGPTLSMSLPTSSSMTFDASGGKGRVSGARHRLEIGKCLWNRDYTAIPIHRAMAEPTQPPSNSGLRILLSKGCAV</sequence>
<protein>
    <submittedName>
        <fullName evidence="2">Uncharacterized protein</fullName>
    </submittedName>
</protein>
<reference evidence="2" key="1">
    <citation type="journal article" date="2021" name="bioRxiv">
        <title>Whole Genome Assembly and Annotation of Northern Wild Rice, Zizania palustris L., Supports a Whole Genome Duplication in the Zizania Genus.</title>
        <authorList>
            <person name="Haas M."/>
            <person name="Kono T."/>
            <person name="Macchietto M."/>
            <person name="Millas R."/>
            <person name="McGilp L."/>
            <person name="Shao M."/>
            <person name="Duquette J."/>
            <person name="Hirsch C.N."/>
            <person name="Kimball J."/>
        </authorList>
    </citation>
    <scope>NUCLEOTIDE SEQUENCE</scope>
    <source>
        <tissue evidence="2">Fresh leaf tissue</tissue>
    </source>
</reference>
<evidence type="ECO:0000256" key="1">
    <source>
        <dbReference type="SAM" id="MobiDB-lite"/>
    </source>
</evidence>
<dbReference type="Proteomes" id="UP000729402">
    <property type="component" value="Unassembled WGS sequence"/>
</dbReference>
<feature type="compositionally biased region" description="Low complexity" evidence="1">
    <location>
        <begin position="151"/>
        <end position="170"/>
    </location>
</feature>
<feature type="compositionally biased region" description="Basic residues" evidence="1">
    <location>
        <begin position="21"/>
        <end position="44"/>
    </location>
</feature>